<dbReference type="SMART" id="SM00895">
    <property type="entry name" value="FCD"/>
    <property type="match status" value="1"/>
</dbReference>
<evidence type="ECO:0000256" key="1">
    <source>
        <dbReference type="ARBA" id="ARBA00023015"/>
    </source>
</evidence>
<feature type="domain" description="HTH gntR-type" evidence="5">
    <location>
        <begin position="38"/>
        <end position="105"/>
    </location>
</feature>
<dbReference type="PANTHER" id="PTHR43537:SF24">
    <property type="entry name" value="GLUCONATE OPERON TRANSCRIPTIONAL REPRESSOR"/>
    <property type="match status" value="1"/>
</dbReference>
<evidence type="ECO:0000256" key="4">
    <source>
        <dbReference type="SAM" id="MobiDB-lite"/>
    </source>
</evidence>
<evidence type="ECO:0000313" key="6">
    <source>
        <dbReference type="EMBL" id="BAU81102.1"/>
    </source>
</evidence>
<evidence type="ECO:0000256" key="3">
    <source>
        <dbReference type="ARBA" id="ARBA00023163"/>
    </source>
</evidence>
<keyword evidence="7" id="KW-1185">Reference proteome</keyword>
<name>A0A161JG77_STRLU</name>
<dbReference type="PRINTS" id="PR00035">
    <property type="entry name" value="HTHGNTR"/>
</dbReference>
<evidence type="ECO:0000313" key="7">
    <source>
        <dbReference type="Proteomes" id="UP000217676"/>
    </source>
</evidence>
<evidence type="ECO:0000256" key="2">
    <source>
        <dbReference type="ARBA" id="ARBA00023125"/>
    </source>
</evidence>
<dbReference type="CDD" id="cd07377">
    <property type="entry name" value="WHTH_GntR"/>
    <property type="match status" value="1"/>
</dbReference>
<dbReference type="EMBL" id="AP017424">
    <property type="protein sequence ID" value="BAU81102.1"/>
    <property type="molecule type" value="Genomic_DNA"/>
</dbReference>
<keyword evidence="2" id="KW-0238">DNA-binding</keyword>
<reference evidence="6 7" key="1">
    <citation type="journal article" date="2016" name="Genome Announc.">
        <title>Complete Genome Sequence of Thiostrepton-Producing Streptomyces laurentii ATCC 31255.</title>
        <authorList>
            <person name="Doi K."/>
            <person name="Fujino Y."/>
            <person name="Nagayoshi Y."/>
            <person name="Ohshima T."/>
            <person name="Ogata S."/>
        </authorList>
    </citation>
    <scope>NUCLEOTIDE SEQUENCE [LARGE SCALE GENOMIC DNA]</scope>
    <source>
        <strain evidence="6 7">ATCC 31255</strain>
    </source>
</reference>
<dbReference type="SUPFAM" id="SSF46785">
    <property type="entry name" value="Winged helix' DNA-binding domain"/>
    <property type="match status" value="1"/>
</dbReference>
<dbReference type="PROSITE" id="PS50949">
    <property type="entry name" value="HTH_GNTR"/>
    <property type="match status" value="1"/>
</dbReference>
<dbReference type="Proteomes" id="UP000217676">
    <property type="component" value="Chromosome"/>
</dbReference>
<dbReference type="Gene3D" id="1.20.120.530">
    <property type="entry name" value="GntR ligand-binding domain-like"/>
    <property type="match status" value="1"/>
</dbReference>
<dbReference type="KEGG" id="slau:SLA_0147"/>
<dbReference type="InterPro" id="IPR008920">
    <property type="entry name" value="TF_FadR/GntR_C"/>
</dbReference>
<dbReference type="Pfam" id="PF00392">
    <property type="entry name" value="GntR"/>
    <property type="match status" value="1"/>
</dbReference>
<accession>A0A161JG77</accession>
<dbReference type="SMART" id="SM00345">
    <property type="entry name" value="HTH_GNTR"/>
    <property type="match status" value="1"/>
</dbReference>
<dbReference type="InterPro" id="IPR011711">
    <property type="entry name" value="GntR_C"/>
</dbReference>
<dbReference type="PANTHER" id="PTHR43537">
    <property type="entry name" value="TRANSCRIPTIONAL REGULATOR, GNTR FAMILY"/>
    <property type="match status" value="1"/>
</dbReference>
<protein>
    <submittedName>
        <fullName evidence="6">GntR family transcriptional regulator</fullName>
    </submittedName>
</protein>
<dbReference type="GO" id="GO:0003700">
    <property type="term" value="F:DNA-binding transcription factor activity"/>
    <property type="evidence" value="ECO:0007669"/>
    <property type="project" value="InterPro"/>
</dbReference>
<dbReference type="Gene3D" id="1.10.10.10">
    <property type="entry name" value="Winged helix-like DNA-binding domain superfamily/Winged helix DNA-binding domain"/>
    <property type="match status" value="1"/>
</dbReference>
<dbReference type="InterPro" id="IPR000524">
    <property type="entry name" value="Tscrpt_reg_HTH_GntR"/>
</dbReference>
<dbReference type="SUPFAM" id="SSF48008">
    <property type="entry name" value="GntR ligand-binding domain-like"/>
    <property type="match status" value="1"/>
</dbReference>
<keyword evidence="3" id="KW-0804">Transcription</keyword>
<keyword evidence="1" id="KW-0805">Transcription regulation</keyword>
<dbReference type="GO" id="GO:0003677">
    <property type="term" value="F:DNA binding"/>
    <property type="evidence" value="ECO:0007669"/>
    <property type="project" value="UniProtKB-KW"/>
</dbReference>
<organism evidence="6 7">
    <name type="scientific">Streptomyces laurentii</name>
    <dbReference type="NCBI Taxonomy" id="39478"/>
    <lineage>
        <taxon>Bacteria</taxon>
        <taxon>Bacillati</taxon>
        <taxon>Actinomycetota</taxon>
        <taxon>Actinomycetes</taxon>
        <taxon>Kitasatosporales</taxon>
        <taxon>Streptomycetaceae</taxon>
        <taxon>Streptomyces</taxon>
    </lineage>
</organism>
<dbReference type="InterPro" id="IPR036388">
    <property type="entry name" value="WH-like_DNA-bd_sf"/>
</dbReference>
<dbReference type="Pfam" id="PF07729">
    <property type="entry name" value="FCD"/>
    <property type="match status" value="1"/>
</dbReference>
<dbReference type="AlphaFoldDB" id="A0A161JG77"/>
<evidence type="ECO:0000259" key="5">
    <source>
        <dbReference type="PROSITE" id="PS50949"/>
    </source>
</evidence>
<feature type="region of interest" description="Disordered" evidence="4">
    <location>
        <begin position="1"/>
        <end position="33"/>
    </location>
</feature>
<sequence>MAGAGPGAETAPGAAGSGRTGTRPPVPAGAAAGEPGGGRLCDLVCDGLRERIVTGRLRPGDRLVERELAAEFGVSRVPVREAIRMLLGEGLLQAVSPRRIVVRELTRRDVENLFDMREALEVLAVRRAAEHRTDIELRTLSRLLVASRTAAAAGDPERLARADAAFHARIVRMSRNELLVDTLDTLEGRLRWLFRQVEEPGPRGEGQRLLYEAIGAGDAEGAARIALARVRASRRVALRVLFDA</sequence>
<dbReference type="InterPro" id="IPR036390">
    <property type="entry name" value="WH_DNA-bd_sf"/>
</dbReference>
<gene>
    <name evidence="6" type="ORF">SLA_0147</name>
</gene>
<proteinExistence type="predicted"/>